<evidence type="ECO:0000256" key="2">
    <source>
        <dbReference type="ARBA" id="ARBA00023015"/>
    </source>
</evidence>
<feature type="coiled-coil region" evidence="5">
    <location>
        <begin position="67"/>
        <end position="94"/>
    </location>
</feature>
<dbReference type="Gene3D" id="1.10.10.10">
    <property type="entry name" value="Winged helix-like DNA-binding domain superfamily/Winged helix DNA-binding domain"/>
    <property type="match status" value="1"/>
</dbReference>
<dbReference type="Gene3D" id="3.40.190.290">
    <property type="match status" value="1"/>
</dbReference>
<keyword evidence="3" id="KW-0238">DNA-binding</keyword>
<evidence type="ECO:0000313" key="8">
    <source>
        <dbReference type="Proteomes" id="UP001380290"/>
    </source>
</evidence>
<organism evidence="7 8">
    <name type="scientific">Pseudomonas farsensis</name>
    <dbReference type="NCBI Taxonomy" id="2745492"/>
    <lineage>
        <taxon>Bacteria</taxon>
        <taxon>Pseudomonadati</taxon>
        <taxon>Pseudomonadota</taxon>
        <taxon>Gammaproteobacteria</taxon>
        <taxon>Pseudomonadales</taxon>
        <taxon>Pseudomonadaceae</taxon>
        <taxon>Pseudomonas</taxon>
    </lineage>
</organism>
<proteinExistence type="inferred from homology"/>
<keyword evidence="5" id="KW-0175">Coiled coil</keyword>
<keyword evidence="8" id="KW-1185">Reference proteome</keyword>
<feature type="domain" description="HTH lysR-type" evidence="6">
    <location>
        <begin position="14"/>
        <end position="64"/>
    </location>
</feature>
<dbReference type="PROSITE" id="PS50931">
    <property type="entry name" value="HTH_LYSR"/>
    <property type="match status" value="1"/>
</dbReference>
<sequence>MDPFDSRRADEIATLLALHEQGSFAAAGRQLERHPSVLSRRLGALEQRLGIRLVERTTRQLRFTDEGERLVERLRLASRLIDEAEQEAAEGAAQVRGRLRLALPAAMGRRWLSGVIADFVLAYPQVTVEAEYADRFVDLVGEGFDAAIRIGELADNRLVASKLCDHWRILCAAPGYLAKHGVPQQPADLSAHNCLGFSGLRSFPEWRLTSEGRQFSVKVAGNLRGNDNEALLEAARRGVGILAGGDWLMVEDMQAGLLQRVLPGWQLDVAAGIYLVRPSARLNTAALQAFKAWLEGVFKKGPPWRRAPGEVINRL</sequence>
<name>A0ABU8QMM8_9PSED</name>
<evidence type="ECO:0000313" key="7">
    <source>
        <dbReference type="EMBL" id="MEJ5861909.1"/>
    </source>
</evidence>
<dbReference type="PANTHER" id="PTHR30537:SF5">
    <property type="entry name" value="HTH-TYPE TRANSCRIPTIONAL ACTIVATOR TTDR-RELATED"/>
    <property type="match status" value="1"/>
</dbReference>
<dbReference type="SUPFAM" id="SSF46785">
    <property type="entry name" value="Winged helix' DNA-binding domain"/>
    <property type="match status" value="1"/>
</dbReference>
<dbReference type="EMBL" id="JBBHLC010000002">
    <property type="protein sequence ID" value="MEJ5861909.1"/>
    <property type="molecule type" value="Genomic_DNA"/>
</dbReference>
<accession>A0ABU8QMM8</accession>
<dbReference type="InterPro" id="IPR036390">
    <property type="entry name" value="WH_DNA-bd_sf"/>
</dbReference>
<comment type="caution">
    <text evidence="7">The sequence shown here is derived from an EMBL/GenBank/DDBJ whole genome shotgun (WGS) entry which is preliminary data.</text>
</comment>
<dbReference type="PANTHER" id="PTHR30537">
    <property type="entry name" value="HTH-TYPE TRANSCRIPTIONAL REGULATOR"/>
    <property type="match status" value="1"/>
</dbReference>
<dbReference type="Proteomes" id="UP001380290">
    <property type="component" value="Unassembled WGS sequence"/>
</dbReference>
<evidence type="ECO:0000256" key="3">
    <source>
        <dbReference type="ARBA" id="ARBA00023125"/>
    </source>
</evidence>
<dbReference type="InterPro" id="IPR000847">
    <property type="entry name" value="LysR_HTH_N"/>
</dbReference>
<keyword evidence="2" id="KW-0805">Transcription regulation</keyword>
<reference evidence="7 8" key="1">
    <citation type="submission" date="2024-02" db="EMBL/GenBank/DDBJ databases">
        <title>Identification of pathogenicity and growth-promoting function of Pseudomonas putida variant.</title>
        <authorList>
            <person name="Sun J."/>
        </authorList>
    </citation>
    <scope>NUCLEOTIDE SEQUENCE [LARGE SCALE GENOMIC DNA]</scope>
    <source>
        <strain evidence="7 8">A03</strain>
    </source>
</reference>
<dbReference type="RefSeq" id="WP_339598026.1">
    <property type="nucleotide sequence ID" value="NZ_JBBHLC010000002.1"/>
</dbReference>
<dbReference type="Pfam" id="PF00126">
    <property type="entry name" value="HTH_1"/>
    <property type="match status" value="1"/>
</dbReference>
<evidence type="ECO:0000256" key="4">
    <source>
        <dbReference type="ARBA" id="ARBA00023163"/>
    </source>
</evidence>
<dbReference type="InterPro" id="IPR058163">
    <property type="entry name" value="LysR-type_TF_proteobact-type"/>
</dbReference>
<evidence type="ECO:0000259" key="6">
    <source>
        <dbReference type="PROSITE" id="PS50931"/>
    </source>
</evidence>
<evidence type="ECO:0000256" key="1">
    <source>
        <dbReference type="ARBA" id="ARBA00009437"/>
    </source>
</evidence>
<dbReference type="CDD" id="cd08422">
    <property type="entry name" value="PBP2_CrgA_like"/>
    <property type="match status" value="1"/>
</dbReference>
<dbReference type="Pfam" id="PF03466">
    <property type="entry name" value="LysR_substrate"/>
    <property type="match status" value="1"/>
</dbReference>
<gene>
    <name evidence="7" type="ORF">V7S98_01590</name>
</gene>
<comment type="similarity">
    <text evidence="1">Belongs to the LysR transcriptional regulatory family.</text>
</comment>
<protein>
    <submittedName>
        <fullName evidence="7">LysR family transcriptional regulator</fullName>
    </submittedName>
</protein>
<dbReference type="InterPro" id="IPR005119">
    <property type="entry name" value="LysR_subst-bd"/>
</dbReference>
<evidence type="ECO:0000256" key="5">
    <source>
        <dbReference type="SAM" id="Coils"/>
    </source>
</evidence>
<keyword evidence="4" id="KW-0804">Transcription</keyword>
<dbReference type="SUPFAM" id="SSF53850">
    <property type="entry name" value="Periplasmic binding protein-like II"/>
    <property type="match status" value="1"/>
</dbReference>
<dbReference type="InterPro" id="IPR036388">
    <property type="entry name" value="WH-like_DNA-bd_sf"/>
</dbReference>